<evidence type="ECO:0000313" key="3">
    <source>
        <dbReference type="EMBL" id="MBC1509191.1"/>
    </source>
</evidence>
<sequence length="74" mass="7965">MEFWNSFFGIMASALSIISILVGVFLSRKNSKRIKVAEEDIQNIKIDNSKKATSGDGGMSSVGDGNKIINKSGL</sequence>
<protein>
    <submittedName>
        <fullName evidence="3">Uncharacterized protein</fullName>
    </submittedName>
</protein>
<organism evidence="3 4">
    <name type="scientific">Listeria immobilis</name>
    <dbReference type="NCBI Taxonomy" id="2713502"/>
    <lineage>
        <taxon>Bacteria</taxon>
        <taxon>Bacillati</taxon>
        <taxon>Bacillota</taxon>
        <taxon>Bacilli</taxon>
        <taxon>Bacillales</taxon>
        <taxon>Listeriaceae</taxon>
        <taxon>Listeria</taxon>
    </lineage>
</organism>
<keyword evidence="4" id="KW-1185">Reference proteome</keyword>
<evidence type="ECO:0000256" key="1">
    <source>
        <dbReference type="SAM" id="MobiDB-lite"/>
    </source>
</evidence>
<feature type="transmembrane region" description="Helical" evidence="2">
    <location>
        <begin position="6"/>
        <end position="26"/>
    </location>
</feature>
<comment type="caution">
    <text evidence="3">The sequence shown here is derived from an EMBL/GenBank/DDBJ whole genome shotgun (WGS) entry which is preliminary data.</text>
</comment>
<keyword evidence="2" id="KW-1133">Transmembrane helix</keyword>
<keyword evidence="2" id="KW-0472">Membrane</keyword>
<evidence type="ECO:0000313" key="4">
    <source>
        <dbReference type="Proteomes" id="UP000587800"/>
    </source>
</evidence>
<keyword evidence="2" id="KW-0812">Transmembrane</keyword>
<feature type="region of interest" description="Disordered" evidence="1">
    <location>
        <begin position="49"/>
        <end position="74"/>
    </location>
</feature>
<dbReference type="EMBL" id="JAASUB010000004">
    <property type="protein sequence ID" value="MBC1509191.1"/>
    <property type="molecule type" value="Genomic_DNA"/>
</dbReference>
<dbReference type="RefSeq" id="WP_185348720.1">
    <property type="nucleotide sequence ID" value="NZ_JAASTV010000025.1"/>
</dbReference>
<reference evidence="3 4" key="1">
    <citation type="submission" date="2020-03" db="EMBL/GenBank/DDBJ databases">
        <title>Soil Listeria distribution.</title>
        <authorList>
            <person name="Liao J."/>
            <person name="Wiedmann M."/>
        </authorList>
    </citation>
    <scope>NUCLEOTIDE SEQUENCE [LARGE SCALE GENOMIC DNA]</scope>
    <source>
        <strain evidence="3 4">FSL L7-1515</strain>
    </source>
</reference>
<proteinExistence type="predicted"/>
<evidence type="ECO:0000256" key="2">
    <source>
        <dbReference type="SAM" id="Phobius"/>
    </source>
</evidence>
<gene>
    <name evidence="3" type="ORF">HCJ59_04590</name>
</gene>
<name>A0ABR6SU39_9LIST</name>
<accession>A0ABR6SU39</accession>
<dbReference type="Proteomes" id="UP000587800">
    <property type="component" value="Unassembled WGS sequence"/>
</dbReference>